<protein>
    <submittedName>
        <fullName evidence="1">Uncharacterized protein</fullName>
    </submittedName>
</protein>
<name>A0A9D9EMX2_9SPIR</name>
<dbReference type="AlphaFoldDB" id="A0A9D9EMX2"/>
<evidence type="ECO:0000313" key="1">
    <source>
        <dbReference type="EMBL" id="MBO8450097.1"/>
    </source>
</evidence>
<sequence length="155" mass="17027">MTDAAQRSSVLPVLEKLLPAVEEAERHLKAARNWGIADLLGGGFLIDLFKHSRLNKAAAAMETVHAYMNDLSKAMAGSESKIDFRMQIGELSTLTDFLFDGIFADAYMQSKISASLGKVRELKNRLLQLKENMCAQAFLPDPEAEGGNRNGTPEE</sequence>
<dbReference type="EMBL" id="JADIMS010000054">
    <property type="protein sequence ID" value="MBO8450097.1"/>
    <property type="molecule type" value="Genomic_DNA"/>
</dbReference>
<reference evidence="1" key="2">
    <citation type="journal article" date="2021" name="PeerJ">
        <title>Extensive microbial diversity within the chicken gut microbiome revealed by metagenomics and culture.</title>
        <authorList>
            <person name="Gilroy R."/>
            <person name="Ravi A."/>
            <person name="Getino M."/>
            <person name="Pursley I."/>
            <person name="Horton D.L."/>
            <person name="Alikhan N.F."/>
            <person name="Baker D."/>
            <person name="Gharbi K."/>
            <person name="Hall N."/>
            <person name="Watson M."/>
            <person name="Adriaenssens E.M."/>
            <person name="Foster-Nyarko E."/>
            <person name="Jarju S."/>
            <person name="Secka A."/>
            <person name="Antonio M."/>
            <person name="Oren A."/>
            <person name="Chaudhuri R.R."/>
            <person name="La Ragione R."/>
            <person name="Hildebrand F."/>
            <person name="Pallen M.J."/>
        </authorList>
    </citation>
    <scope>NUCLEOTIDE SEQUENCE</scope>
    <source>
        <strain evidence="1">B3-4054</strain>
    </source>
</reference>
<dbReference type="Proteomes" id="UP000823616">
    <property type="component" value="Unassembled WGS sequence"/>
</dbReference>
<evidence type="ECO:0000313" key="2">
    <source>
        <dbReference type="Proteomes" id="UP000823616"/>
    </source>
</evidence>
<organism evidence="1 2">
    <name type="scientific">Candidatus Avitreponema avistercoris</name>
    <dbReference type="NCBI Taxonomy" id="2840705"/>
    <lineage>
        <taxon>Bacteria</taxon>
        <taxon>Pseudomonadati</taxon>
        <taxon>Spirochaetota</taxon>
        <taxon>Spirochaetia</taxon>
        <taxon>Spirochaetales</taxon>
        <taxon>Candidatus Avitreponema</taxon>
    </lineage>
</organism>
<comment type="caution">
    <text evidence="1">The sequence shown here is derived from an EMBL/GenBank/DDBJ whole genome shotgun (WGS) entry which is preliminary data.</text>
</comment>
<proteinExistence type="predicted"/>
<accession>A0A9D9EMX2</accession>
<gene>
    <name evidence="1" type="ORF">IAA96_03220</name>
</gene>
<reference evidence="1" key="1">
    <citation type="submission" date="2020-10" db="EMBL/GenBank/DDBJ databases">
        <authorList>
            <person name="Gilroy R."/>
        </authorList>
    </citation>
    <scope>NUCLEOTIDE SEQUENCE</scope>
    <source>
        <strain evidence="1">B3-4054</strain>
    </source>
</reference>